<dbReference type="Proteomes" id="UP000254412">
    <property type="component" value="Unassembled WGS sequence"/>
</dbReference>
<dbReference type="RefSeq" id="WP_096811027.1">
    <property type="nucleotide sequence ID" value="NZ_BMCF01000003.1"/>
</dbReference>
<dbReference type="EMBL" id="PZHR01000001">
    <property type="protein sequence ID" value="PTK60983.1"/>
    <property type="molecule type" value="Genomic_DNA"/>
</dbReference>
<name>A0A291JMM6_9STAP</name>
<reference evidence="3" key="2">
    <citation type="submission" date="2018-03" db="EMBL/GenBank/DDBJ databases">
        <authorList>
            <person name="Keele B.F."/>
        </authorList>
    </citation>
    <scope>NUCLEOTIDE SEQUENCE</scope>
    <source>
        <strain evidence="3">SNUC 4337</strain>
    </source>
</reference>
<evidence type="ECO:0000313" key="6">
    <source>
        <dbReference type="Proteomes" id="UP000254412"/>
    </source>
</evidence>
<accession>A0A291JMM6</accession>
<proteinExistence type="predicted"/>
<feature type="transmembrane region" description="Helical" evidence="1">
    <location>
        <begin position="45"/>
        <end position="63"/>
    </location>
</feature>
<dbReference type="GeneID" id="66777980"/>
<keyword evidence="1" id="KW-0812">Transmembrane</keyword>
<dbReference type="EMBL" id="JAFNLT010000008">
    <property type="protein sequence ID" value="MBO1227630.1"/>
    <property type="molecule type" value="Genomic_DNA"/>
</dbReference>
<dbReference type="EMBL" id="UHDS01000001">
    <property type="protein sequence ID" value="SUM56191.1"/>
    <property type="molecule type" value="Genomic_DNA"/>
</dbReference>
<reference evidence="2 7" key="4">
    <citation type="submission" date="2021-03" db="EMBL/GenBank/DDBJ databases">
        <title>Staphylococci and Mammaliicocci in bats.</title>
        <authorList>
            <person name="Fountain K."/>
        </authorList>
    </citation>
    <scope>NUCLEOTIDE SEQUENCE [LARGE SCALE GENOMIC DNA]</scope>
    <source>
        <strain evidence="2 7">18_1_E_SW</strain>
    </source>
</reference>
<evidence type="ECO:0000313" key="7">
    <source>
        <dbReference type="Proteomes" id="UP000664081"/>
    </source>
</evidence>
<evidence type="ECO:0000313" key="2">
    <source>
        <dbReference type="EMBL" id="MBO1227630.1"/>
    </source>
</evidence>
<organism evidence="3 5">
    <name type="scientific">Staphylococcus nepalensis</name>
    <dbReference type="NCBI Taxonomy" id="214473"/>
    <lineage>
        <taxon>Bacteria</taxon>
        <taxon>Bacillati</taxon>
        <taxon>Bacillota</taxon>
        <taxon>Bacilli</taxon>
        <taxon>Bacillales</taxon>
        <taxon>Staphylococcaceae</taxon>
        <taxon>Staphylococcus</taxon>
    </lineage>
</organism>
<evidence type="ECO:0000313" key="4">
    <source>
        <dbReference type="EMBL" id="SUM56191.1"/>
    </source>
</evidence>
<evidence type="ECO:0000256" key="1">
    <source>
        <dbReference type="SAM" id="Phobius"/>
    </source>
</evidence>
<dbReference type="OrthoDB" id="9968756at2"/>
<keyword evidence="7" id="KW-1185">Reference proteome</keyword>
<dbReference type="AlphaFoldDB" id="A0A291JMM6"/>
<keyword evidence="1" id="KW-0472">Membrane</keyword>
<protein>
    <submittedName>
        <fullName evidence="3">Uncharacterized protein</fullName>
    </submittedName>
</protein>
<reference evidence="4 6" key="3">
    <citation type="submission" date="2018-06" db="EMBL/GenBank/DDBJ databases">
        <authorList>
            <consortium name="Pathogen Informatics"/>
            <person name="Doyle S."/>
        </authorList>
    </citation>
    <scope>NUCLEOTIDE SEQUENCE [LARGE SCALE GENOMIC DNA]</scope>
    <source>
        <strain evidence="4 6">NCTC13834</strain>
    </source>
</reference>
<gene>
    <name evidence="3" type="ORF">BUZ61_00165</name>
    <name evidence="2" type="ORF">J3T88_09980</name>
    <name evidence="4" type="ORF">NCTC13834_02597</name>
</gene>
<evidence type="ECO:0000313" key="3">
    <source>
        <dbReference type="EMBL" id="PTK60983.1"/>
    </source>
</evidence>
<dbReference type="KEGG" id="snl:BJD96_13015"/>
<dbReference type="Proteomes" id="UP000664081">
    <property type="component" value="Unassembled WGS sequence"/>
</dbReference>
<feature type="transmembrane region" description="Helical" evidence="1">
    <location>
        <begin position="6"/>
        <end position="25"/>
    </location>
</feature>
<keyword evidence="1" id="KW-1133">Transmembrane helix</keyword>
<reference evidence="3 5" key="1">
    <citation type="journal article" date="2016" name="Front. Microbiol.">
        <title>Comprehensive Phylogenetic Analysis of Bovine Non-aureus Staphylococci Species Based on Whole-Genome Sequencing.</title>
        <authorList>
            <person name="Naushad S."/>
            <person name="Barkema H.W."/>
            <person name="Luby C."/>
            <person name="Condas L.A."/>
            <person name="Nobrega D.B."/>
            <person name="Carson D.A."/>
            <person name="De Buck J."/>
        </authorList>
    </citation>
    <scope>NUCLEOTIDE SEQUENCE [LARGE SCALE GENOMIC DNA]</scope>
    <source>
        <strain evidence="3 5">SNUC 4337</strain>
    </source>
</reference>
<dbReference type="Proteomes" id="UP000240400">
    <property type="component" value="Unassembled WGS sequence"/>
</dbReference>
<sequence length="64" mass="7344">MGLVLWIIVLIVNFVEALYLLVQYIRLKMRNAPDQAYKDLVSSPLWLLSLIISIILFIIGNILS</sequence>
<evidence type="ECO:0000313" key="5">
    <source>
        <dbReference type="Proteomes" id="UP000240400"/>
    </source>
</evidence>